<evidence type="ECO:0000256" key="9">
    <source>
        <dbReference type="ARBA" id="ARBA00023136"/>
    </source>
</evidence>
<sequence length="355" mass="38532">MYPLGSLRLTDGTWISDIPFTFFLFSTPPSTIFGGTPLRMSAYEFFEIVATKLLEGSPLGIAIAVIITFGVPILLHLIFYRTVASPPSSNFLLLGPSGAGKTALLSLLEAKSSFAPKPKSQPTHTSQTSNLAILRLPVSVPIASNRYRSVNDPSLKEAQRNPIKYRVRDTPGHGKLRGSQGLSELLSMSTSKDTRSKLRGILFMIDTAAISETEALRDAASYLYDVLLILQKRALQRGKSSAKAAAEIPVLVAANKQDLFTALPPRSVREKLEAEIDKVRKSKSKGLMDASADGGEGEGEDDILGSYDVKDTFDFQSFEEEIGVNVQVVGGAVKGDEEHVGAGVRRWEEWVGQCL</sequence>
<evidence type="ECO:0000256" key="12">
    <source>
        <dbReference type="SAM" id="Phobius"/>
    </source>
</evidence>
<accession>A0A1L9TG61</accession>
<evidence type="ECO:0000256" key="5">
    <source>
        <dbReference type="ARBA" id="ARBA00022741"/>
    </source>
</evidence>
<dbReference type="CDD" id="cd04105">
    <property type="entry name" value="SR_beta"/>
    <property type="match status" value="1"/>
</dbReference>
<proteinExistence type="inferred from homology"/>
<dbReference type="GO" id="GO:0005789">
    <property type="term" value="C:endoplasmic reticulum membrane"/>
    <property type="evidence" value="ECO:0007669"/>
    <property type="project" value="UniProtKB-SubCell"/>
</dbReference>
<dbReference type="Gene3D" id="3.40.50.300">
    <property type="entry name" value="P-loop containing nucleotide triphosphate hydrolases"/>
    <property type="match status" value="1"/>
</dbReference>
<evidence type="ECO:0000256" key="1">
    <source>
        <dbReference type="ARBA" id="ARBA00004389"/>
    </source>
</evidence>
<dbReference type="InterPro" id="IPR027417">
    <property type="entry name" value="P-loop_NTPase"/>
</dbReference>
<dbReference type="EMBL" id="KV878586">
    <property type="protein sequence ID" value="OJJ58420.1"/>
    <property type="molecule type" value="Genomic_DNA"/>
</dbReference>
<evidence type="ECO:0000256" key="4">
    <source>
        <dbReference type="ARBA" id="ARBA00022692"/>
    </source>
</evidence>
<evidence type="ECO:0000256" key="8">
    <source>
        <dbReference type="ARBA" id="ARBA00023134"/>
    </source>
</evidence>
<comment type="similarity">
    <text evidence="2">Belongs to the SRP receptor beta subunit family.</text>
</comment>
<feature type="transmembrane region" description="Helical" evidence="12">
    <location>
        <begin position="20"/>
        <end position="38"/>
    </location>
</feature>
<evidence type="ECO:0000313" key="13">
    <source>
        <dbReference type="EMBL" id="OJJ58420.1"/>
    </source>
</evidence>
<protein>
    <recommendedName>
        <fullName evidence="3">Signal recognition particle receptor subunit beta</fullName>
    </recommendedName>
</protein>
<keyword evidence="6" id="KW-0256">Endoplasmic reticulum</keyword>
<dbReference type="VEuPathDB" id="FungiDB:ASPSYDRAFT_31098"/>
<keyword evidence="7 12" id="KW-1133">Transmembrane helix</keyword>
<evidence type="ECO:0000256" key="2">
    <source>
        <dbReference type="ARBA" id="ARBA00005619"/>
    </source>
</evidence>
<dbReference type="Pfam" id="PF09439">
    <property type="entry name" value="SRPRB"/>
    <property type="match status" value="1"/>
</dbReference>
<keyword evidence="14" id="KW-1185">Reference proteome</keyword>
<dbReference type="GeneID" id="63760911"/>
<evidence type="ECO:0000256" key="11">
    <source>
        <dbReference type="SAM" id="MobiDB-lite"/>
    </source>
</evidence>
<comment type="subcellular location">
    <subcellularLocation>
        <location evidence="1">Endoplasmic reticulum membrane</location>
        <topology evidence="1">Single-pass membrane protein</topology>
    </subcellularLocation>
</comment>
<keyword evidence="4 12" id="KW-0812">Transmembrane</keyword>
<name>A0A1L9TG61_9EURO</name>
<dbReference type="OrthoDB" id="41266at2759"/>
<dbReference type="SUPFAM" id="SSF52540">
    <property type="entry name" value="P-loop containing nucleoside triphosphate hydrolases"/>
    <property type="match status" value="1"/>
</dbReference>
<keyword evidence="9 12" id="KW-0472">Membrane</keyword>
<evidence type="ECO:0000256" key="10">
    <source>
        <dbReference type="ARBA" id="ARBA00023170"/>
    </source>
</evidence>
<keyword evidence="5" id="KW-0547">Nucleotide-binding</keyword>
<dbReference type="RefSeq" id="XP_040702226.1">
    <property type="nucleotide sequence ID" value="XM_040844838.1"/>
</dbReference>
<dbReference type="InterPro" id="IPR019009">
    <property type="entry name" value="SRP_receptor_beta_su"/>
</dbReference>
<dbReference type="AlphaFoldDB" id="A0A1L9TG61"/>
<keyword evidence="8" id="KW-0342">GTP-binding</keyword>
<gene>
    <name evidence="13" type="ORF">ASPSYDRAFT_31098</name>
</gene>
<dbReference type="Proteomes" id="UP000184356">
    <property type="component" value="Unassembled WGS sequence"/>
</dbReference>
<organism evidence="13 14">
    <name type="scientific">Aspergillus sydowii CBS 593.65</name>
    <dbReference type="NCBI Taxonomy" id="1036612"/>
    <lineage>
        <taxon>Eukaryota</taxon>
        <taxon>Fungi</taxon>
        <taxon>Dikarya</taxon>
        <taxon>Ascomycota</taxon>
        <taxon>Pezizomycotina</taxon>
        <taxon>Eurotiomycetes</taxon>
        <taxon>Eurotiomycetidae</taxon>
        <taxon>Eurotiales</taxon>
        <taxon>Aspergillaceae</taxon>
        <taxon>Aspergillus</taxon>
        <taxon>Aspergillus subgen. Nidulantes</taxon>
    </lineage>
</organism>
<evidence type="ECO:0000256" key="6">
    <source>
        <dbReference type="ARBA" id="ARBA00022824"/>
    </source>
</evidence>
<reference evidence="14" key="1">
    <citation type="journal article" date="2017" name="Genome Biol.">
        <title>Comparative genomics reveals high biological diversity and specific adaptations in the industrially and medically important fungal genus Aspergillus.</title>
        <authorList>
            <person name="de Vries R.P."/>
            <person name="Riley R."/>
            <person name="Wiebenga A."/>
            <person name="Aguilar-Osorio G."/>
            <person name="Amillis S."/>
            <person name="Uchima C.A."/>
            <person name="Anderluh G."/>
            <person name="Asadollahi M."/>
            <person name="Askin M."/>
            <person name="Barry K."/>
            <person name="Battaglia E."/>
            <person name="Bayram O."/>
            <person name="Benocci T."/>
            <person name="Braus-Stromeyer S.A."/>
            <person name="Caldana C."/>
            <person name="Canovas D."/>
            <person name="Cerqueira G.C."/>
            <person name="Chen F."/>
            <person name="Chen W."/>
            <person name="Choi C."/>
            <person name="Clum A."/>
            <person name="Dos Santos R.A."/>
            <person name="Damasio A.R."/>
            <person name="Diallinas G."/>
            <person name="Emri T."/>
            <person name="Fekete E."/>
            <person name="Flipphi M."/>
            <person name="Freyberg S."/>
            <person name="Gallo A."/>
            <person name="Gournas C."/>
            <person name="Habgood R."/>
            <person name="Hainaut M."/>
            <person name="Harispe M.L."/>
            <person name="Henrissat B."/>
            <person name="Hilden K.S."/>
            <person name="Hope R."/>
            <person name="Hossain A."/>
            <person name="Karabika E."/>
            <person name="Karaffa L."/>
            <person name="Karanyi Z."/>
            <person name="Krasevec N."/>
            <person name="Kuo A."/>
            <person name="Kusch H."/>
            <person name="LaButti K."/>
            <person name="Lagendijk E.L."/>
            <person name="Lapidus A."/>
            <person name="Levasseur A."/>
            <person name="Lindquist E."/>
            <person name="Lipzen A."/>
            <person name="Logrieco A.F."/>
            <person name="MacCabe A."/>
            <person name="Maekelae M.R."/>
            <person name="Malavazi I."/>
            <person name="Melin P."/>
            <person name="Meyer V."/>
            <person name="Mielnichuk N."/>
            <person name="Miskei M."/>
            <person name="Molnar A.P."/>
            <person name="Mule G."/>
            <person name="Ngan C.Y."/>
            <person name="Orejas M."/>
            <person name="Orosz E."/>
            <person name="Ouedraogo J.P."/>
            <person name="Overkamp K.M."/>
            <person name="Park H.-S."/>
            <person name="Perrone G."/>
            <person name="Piumi F."/>
            <person name="Punt P.J."/>
            <person name="Ram A.F."/>
            <person name="Ramon A."/>
            <person name="Rauscher S."/>
            <person name="Record E."/>
            <person name="Riano-Pachon D.M."/>
            <person name="Robert V."/>
            <person name="Roehrig J."/>
            <person name="Ruller R."/>
            <person name="Salamov A."/>
            <person name="Salih N.S."/>
            <person name="Samson R.A."/>
            <person name="Sandor E."/>
            <person name="Sanguinetti M."/>
            <person name="Schuetze T."/>
            <person name="Sepcic K."/>
            <person name="Shelest E."/>
            <person name="Sherlock G."/>
            <person name="Sophianopoulou V."/>
            <person name="Squina F.M."/>
            <person name="Sun H."/>
            <person name="Susca A."/>
            <person name="Todd R.B."/>
            <person name="Tsang A."/>
            <person name="Unkles S.E."/>
            <person name="van de Wiele N."/>
            <person name="van Rossen-Uffink D."/>
            <person name="Oliveira J.V."/>
            <person name="Vesth T.C."/>
            <person name="Visser J."/>
            <person name="Yu J.-H."/>
            <person name="Zhou M."/>
            <person name="Andersen M.R."/>
            <person name="Archer D.B."/>
            <person name="Baker S.E."/>
            <person name="Benoit I."/>
            <person name="Brakhage A.A."/>
            <person name="Braus G.H."/>
            <person name="Fischer R."/>
            <person name="Frisvad J.C."/>
            <person name="Goldman G.H."/>
            <person name="Houbraken J."/>
            <person name="Oakley B."/>
            <person name="Pocsi I."/>
            <person name="Scazzocchio C."/>
            <person name="Seiboth B."/>
            <person name="vanKuyk P.A."/>
            <person name="Wortman J."/>
            <person name="Dyer P.S."/>
            <person name="Grigoriev I.V."/>
        </authorList>
    </citation>
    <scope>NUCLEOTIDE SEQUENCE [LARGE SCALE GENOMIC DNA]</scope>
    <source>
        <strain evidence="14">CBS 593.65</strain>
    </source>
</reference>
<evidence type="ECO:0000256" key="3">
    <source>
        <dbReference type="ARBA" id="ARBA00020256"/>
    </source>
</evidence>
<evidence type="ECO:0000256" key="7">
    <source>
        <dbReference type="ARBA" id="ARBA00022989"/>
    </source>
</evidence>
<dbReference type="STRING" id="1036612.A0A1L9TG61"/>
<evidence type="ECO:0000313" key="14">
    <source>
        <dbReference type="Proteomes" id="UP000184356"/>
    </source>
</evidence>
<dbReference type="GO" id="GO:0005525">
    <property type="term" value="F:GTP binding"/>
    <property type="evidence" value="ECO:0007669"/>
    <property type="project" value="UniProtKB-KW"/>
</dbReference>
<feature type="transmembrane region" description="Helical" evidence="12">
    <location>
        <begin position="59"/>
        <end position="80"/>
    </location>
</feature>
<keyword evidence="10" id="KW-0675">Receptor</keyword>
<feature type="region of interest" description="Disordered" evidence="11">
    <location>
        <begin position="153"/>
        <end position="179"/>
    </location>
</feature>